<dbReference type="SUPFAM" id="SSF55874">
    <property type="entry name" value="ATPase domain of HSP90 chaperone/DNA topoisomerase II/histidine kinase"/>
    <property type="match status" value="1"/>
</dbReference>
<evidence type="ECO:0000313" key="2">
    <source>
        <dbReference type="EMBL" id="MDU0241376.1"/>
    </source>
</evidence>
<evidence type="ECO:0000313" key="3">
    <source>
        <dbReference type="Proteomes" id="UP001181239"/>
    </source>
</evidence>
<reference evidence="2" key="1">
    <citation type="submission" date="2023-10" db="EMBL/GenBank/DDBJ databases">
        <title>Genome of Potential pathogenic bacteria in Crohn's disease.</title>
        <authorList>
            <person name="Rodriguez-Palacios A."/>
        </authorList>
    </citation>
    <scope>NUCLEOTIDE SEQUENCE</scope>
    <source>
        <strain evidence="2">CavFT-hAR11</strain>
    </source>
</reference>
<name>A0AAE4I707_PHOVU</name>
<gene>
    <name evidence="2" type="ORF">RVH43_12310</name>
</gene>
<sequence>MAKYINLNSATDEDIVAYLLDYWHIDSFKFEGDFNPSKSVESSVSGAFSNIQSATSKRPISFYPPMIKGLKDVVFFVPKNMPLIQGHYTFECELATNTIRRVKNNSFLLKLKLRSIKPSFVNNYHTRDESLVKKNLKLKDNLFVGRFHRNPDGQYAISDIRRTDFSKLILQDGEQIHDLLFMPNAIIIPEDNAYYEFSWILKSVNHEEHKYNFTINQQKPIIKVTPKNVIDRLHKAIIDSPAGSGDRDVKMIETLKSQLTASGKEIFIYELLQNANDYPQKAGNNIIPVDVEFHIMNEFMIFMHSGAEFNERNIAAICNINDKEKSNNPNAIGYKGIGFKTVFVVSNYVYLSTGPYHFRFDEAFTKDMVATPYQLLPIWTNPNTLGHEVVDLFNSTKEQYNVQFAIKPTTKEALRESSQNFVKLFSEVFKNERVILFIPNIKSVKIFFHDDPRTDIIRNRDSEKWVVNSYVEPISEDLRSSINDEIDNQAKNGTMKIPTKYWNFMKTKVSFACAREGAILKKVENSILYCYLPAKDASWGMDFLLNTDMVPTGPRNDIECDLEINKEIANIAGKKFFDWIFELCESKSYKIDSIFSLIPNFEFCKVGRPIGHQNLITKFQSGFETRLLSEAFIPTSNDSYSVISEVINDETKLSSAGIMTDKDFCRFIGMNYCQLPLPLLRRNLKFKSFLNRYANSNLKFSKKDFPNLIANEDFQKWLKVQENDNNFLKFLLDNDYLEDLLDEKIFLEEKGSLQTASALHYDIDEYLEDLQSFTSHINFLSRKTREYFKDDEKWGKVIDGRFARFLPKDFVDNNLLSRQNLQETIEKLNDKNTSIHFFKFLAENVEFSKAYKDLPYIDDENNVVDSFNSDFIFVENEEGKLQTKAKWLEGIPFSFISADYGEDVLSYFKNTSIEGSDVSTPTFGVLDYDKSVIIEDVILNEKYAEKVNANQQKNEDVHKSFISFCYANKNAFNAGSLKQYAIKVNEKNKDGETRHELTEDNIFFETLLYDTALEHPWIGTDWMFCLSKDLLSAEISTDTEQLKKFYEDKFGVKDLTAQLFYDEIVSKNINAIFKATSKPTTENVDKETALSAIAIAKKCNFDFVSYLNDNIDLVYKDNDFTKFNRLALLDNNEEFIENDSVTFFYDETLSNFMSKVWLSSNIVNMCSETYRHSLALERMQVKQNPRIKYYDFATLYNLVIVPNLIVINQYLDDKAVNLDFHNSIIANIGAITPDDRKKISNAKVFIRGKKMPVLPASGHKIVSKTVEELVELSLVDYSELDLLEQDYHANEHSDYWREALGNDFFTIKDFQDWLINNKESVATKLQDKILNIKFWRWAKKNVKENLSYLSKLPILLKGKDVPCVLSGEIYFSDEYLDSPIESLVNAIAPNAPILTSDYIDFGEEKKDWVDFWTQLGVRQNEVEVLENVIRTRLSVTKVPNLAELIYKNRALLEPRFNNNLIGNLADIQLAGTDNQYRVAKDCVFVSISNDDLNDEPFAYISIPNLVTSSQAGVNSFIGEIIQKYNSAHYITDLNKWRQEKIWAYLALQNENEQAEVHMSLIKDLAVLINANKENLSALSKVGDIHLLDRDNTYKSCTNLTEGSKYHPFFDFEICGITLDYISDSYLSCGVSVMKLFNYMKVHHNLEENDLPKLSDYATACYFWEEYLGIKAKDRRGKNIKHVESFITNSKNPFKELVCVPTLGGTVVKAENLYSLRIKDKVALLTDGEMLLPLDIIAEGVIVDENSANKEGEYFMDKLPFKEMLSVGHCFEALCNISSGIKPSKEKELRKELVKWIVCQKDEISTNLAEYRANENALWYNGITQKQQVSKLYALDPKDNLEQYFGNNAKIIDASYIANKDNQLDAFAALGIKVISQKDVATVPSADKKLAYNSNSIKNDLKFYTLIISGIESPESWKNSYEEYCCKIDKMSFWTCSAIEKKYKGDGDVVKRLSGFYHEDGKDDFYYKYNLDSKLVFLDYVNGVKKYLEIKADIEIVKKVMDSKQTACDLIVAEYGRLLSDEEFVEEVRKTFPKFNHKDVIESTTPPTIPEPVTDSVNLTGTESVNPPKVVEKQKEQEVNNEDSEKTVHLSKADTNTLSQSEQIEAQLEAQKYLFSVKPMWKFPYNFAEVDEEGIPYCFSTFEITDEKGNDWPIVLKSYKRDDAPFSINPGEWDSIMNHKAKILIYRGNDIVEIEKEDLVKNQNSIILRFSTENLDVEDRISQFSNLLHYFKQIHFDFESFNVSKRAKSIIGITNKNQGIQIGNSDEDL</sequence>
<dbReference type="PANTHER" id="PTHR32387">
    <property type="entry name" value="WU:FJ29H11"/>
    <property type="match status" value="1"/>
</dbReference>
<accession>A0AAE4I707</accession>
<feature type="compositionally biased region" description="Polar residues" evidence="1">
    <location>
        <begin position="2054"/>
        <end position="2064"/>
    </location>
</feature>
<dbReference type="EMBL" id="JAWDET010000006">
    <property type="protein sequence ID" value="MDU0241376.1"/>
    <property type="molecule type" value="Genomic_DNA"/>
</dbReference>
<organism evidence="2 3">
    <name type="scientific">Phocaeicola vulgatus</name>
    <name type="common">Bacteroides vulgatus</name>
    <dbReference type="NCBI Taxonomy" id="821"/>
    <lineage>
        <taxon>Bacteria</taxon>
        <taxon>Pseudomonadati</taxon>
        <taxon>Bacteroidota</taxon>
        <taxon>Bacteroidia</taxon>
        <taxon>Bacteroidales</taxon>
        <taxon>Bacteroidaceae</taxon>
        <taxon>Phocaeicola</taxon>
    </lineage>
</organism>
<dbReference type="InterPro" id="IPR036890">
    <property type="entry name" value="HATPase_C_sf"/>
</dbReference>
<proteinExistence type="predicted"/>
<feature type="compositionally biased region" description="Basic and acidic residues" evidence="1">
    <location>
        <begin position="2069"/>
        <end position="2091"/>
    </location>
</feature>
<dbReference type="InterPro" id="IPR052957">
    <property type="entry name" value="Auxin_embryo_med"/>
</dbReference>
<dbReference type="PANTHER" id="PTHR32387:SF0">
    <property type="entry name" value="PROTEIN NO VEIN"/>
    <property type="match status" value="1"/>
</dbReference>
<dbReference type="NCBIfam" id="NF047352">
    <property type="entry name" value="P_loop_sacsin"/>
    <property type="match status" value="1"/>
</dbReference>
<evidence type="ECO:0000256" key="1">
    <source>
        <dbReference type="SAM" id="MobiDB-lite"/>
    </source>
</evidence>
<feature type="compositionally biased region" description="Low complexity" evidence="1">
    <location>
        <begin position="2042"/>
        <end position="2053"/>
    </location>
</feature>
<dbReference type="RefSeq" id="WP_315977038.1">
    <property type="nucleotide sequence ID" value="NZ_JAWDET010000006.1"/>
</dbReference>
<feature type="region of interest" description="Disordered" evidence="1">
    <location>
        <begin position="2042"/>
        <end position="2097"/>
    </location>
</feature>
<protein>
    <recommendedName>
        <fullName evidence="4">ATP-binding protein</fullName>
    </recommendedName>
</protein>
<evidence type="ECO:0008006" key="4">
    <source>
        <dbReference type="Google" id="ProtNLM"/>
    </source>
</evidence>
<dbReference type="Gene3D" id="3.30.565.10">
    <property type="entry name" value="Histidine kinase-like ATPase, C-terminal domain"/>
    <property type="match status" value="1"/>
</dbReference>
<comment type="caution">
    <text evidence="2">The sequence shown here is derived from an EMBL/GenBank/DDBJ whole genome shotgun (WGS) entry which is preliminary data.</text>
</comment>
<dbReference type="Proteomes" id="UP001181239">
    <property type="component" value="Unassembled WGS sequence"/>
</dbReference>